<dbReference type="PROSITE" id="PS51257">
    <property type="entry name" value="PROKAR_LIPOPROTEIN"/>
    <property type="match status" value="1"/>
</dbReference>
<comment type="caution">
    <text evidence="7">The sequence shown here is derived from an EMBL/GenBank/DDBJ whole genome shotgun (WGS) entry which is preliminary data.</text>
</comment>
<keyword evidence="4" id="KW-0732">Signal</keyword>
<dbReference type="AlphaFoldDB" id="A0A2S9V4T5"/>
<feature type="domain" description="Peptidase S9 prolyl oligopeptidase catalytic" evidence="5">
    <location>
        <begin position="519"/>
        <end position="724"/>
    </location>
</feature>
<keyword evidence="8" id="KW-1185">Reference proteome</keyword>
<dbReference type="SUPFAM" id="SSF50993">
    <property type="entry name" value="Peptidase/esterase 'gauge' domain"/>
    <property type="match status" value="1"/>
</dbReference>
<dbReference type="Gene3D" id="2.130.10.120">
    <property type="entry name" value="Prolyl oligopeptidase, N-terminal domain"/>
    <property type="match status" value="1"/>
</dbReference>
<keyword evidence="2" id="KW-0378">Hydrolase</keyword>
<protein>
    <submittedName>
        <fullName evidence="7">S9 family peptidase</fullName>
    </submittedName>
</protein>
<dbReference type="InterPro" id="IPR023302">
    <property type="entry name" value="Pept_S9A_N"/>
</dbReference>
<evidence type="ECO:0000259" key="5">
    <source>
        <dbReference type="Pfam" id="PF00326"/>
    </source>
</evidence>
<gene>
    <name evidence="7" type="ORF">C6Y40_22040</name>
</gene>
<dbReference type="OrthoDB" id="9801421at2"/>
<dbReference type="InterPro" id="IPR029058">
    <property type="entry name" value="AB_hydrolase_fold"/>
</dbReference>
<dbReference type="InterPro" id="IPR051167">
    <property type="entry name" value="Prolyl_oligopep/macrocyclase"/>
</dbReference>
<evidence type="ECO:0000256" key="1">
    <source>
        <dbReference type="ARBA" id="ARBA00022670"/>
    </source>
</evidence>
<organism evidence="7 8">
    <name type="scientific">Alteromonas alba</name>
    <dbReference type="NCBI Taxonomy" id="2079529"/>
    <lineage>
        <taxon>Bacteria</taxon>
        <taxon>Pseudomonadati</taxon>
        <taxon>Pseudomonadota</taxon>
        <taxon>Gammaproteobacteria</taxon>
        <taxon>Alteromonadales</taxon>
        <taxon>Alteromonadaceae</taxon>
        <taxon>Alteromonas/Salinimonas group</taxon>
        <taxon>Alteromonas</taxon>
    </lineage>
</organism>
<dbReference type="RefSeq" id="WP_105936552.1">
    <property type="nucleotide sequence ID" value="NZ_PVNP01000206.1"/>
</dbReference>
<dbReference type="EMBL" id="PVNP01000206">
    <property type="protein sequence ID" value="PRO71414.1"/>
    <property type="molecule type" value="Genomic_DNA"/>
</dbReference>
<dbReference type="PANTHER" id="PTHR42881:SF13">
    <property type="entry name" value="PROLYL ENDOPEPTIDASE"/>
    <property type="match status" value="1"/>
</dbReference>
<dbReference type="GO" id="GO:0005829">
    <property type="term" value="C:cytosol"/>
    <property type="evidence" value="ECO:0007669"/>
    <property type="project" value="TreeGrafter"/>
</dbReference>
<dbReference type="GO" id="GO:0004252">
    <property type="term" value="F:serine-type endopeptidase activity"/>
    <property type="evidence" value="ECO:0007669"/>
    <property type="project" value="InterPro"/>
</dbReference>
<dbReference type="GO" id="GO:0006508">
    <property type="term" value="P:proteolysis"/>
    <property type="evidence" value="ECO:0007669"/>
    <property type="project" value="UniProtKB-KW"/>
</dbReference>
<evidence type="ECO:0000313" key="7">
    <source>
        <dbReference type="EMBL" id="PRO71414.1"/>
    </source>
</evidence>
<accession>A0A2S9V4T5</accession>
<dbReference type="Pfam" id="PF00326">
    <property type="entry name" value="Peptidase_S9"/>
    <property type="match status" value="1"/>
</dbReference>
<dbReference type="Gene3D" id="3.40.50.1820">
    <property type="entry name" value="alpha/beta hydrolase"/>
    <property type="match status" value="1"/>
</dbReference>
<keyword evidence="3" id="KW-0720">Serine protease</keyword>
<keyword evidence="1" id="KW-0645">Protease</keyword>
<proteinExistence type="predicted"/>
<reference evidence="8" key="1">
    <citation type="journal article" date="2020" name="Int. J. Syst. Evol. Microbiol.">
        <title>Alteromonas alba sp. nov., a marine bacterium isolated from the seawater of the West Pacific Ocean.</title>
        <authorList>
            <person name="Sun C."/>
            <person name="Wu Y.-H."/>
            <person name="Xamxidin M."/>
            <person name="Cheng H."/>
            <person name="Xu X.-W."/>
        </authorList>
    </citation>
    <scope>NUCLEOTIDE SEQUENCE [LARGE SCALE GENOMIC DNA]</scope>
    <source>
        <strain evidence="8">190</strain>
    </source>
</reference>
<evidence type="ECO:0000259" key="6">
    <source>
        <dbReference type="Pfam" id="PF02897"/>
    </source>
</evidence>
<evidence type="ECO:0000256" key="4">
    <source>
        <dbReference type="SAM" id="SignalP"/>
    </source>
</evidence>
<feature type="signal peptide" evidence="4">
    <location>
        <begin position="1"/>
        <end position="23"/>
    </location>
</feature>
<dbReference type="PANTHER" id="PTHR42881">
    <property type="entry name" value="PROLYL ENDOPEPTIDASE"/>
    <property type="match status" value="1"/>
</dbReference>
<evidence type="ECO:0000256" key="2">
    <source>
        <dbReference type="ARBA" id="ARBA00022801"/>
    </source>
</evidence>
<dbReference type="GO" id="GO:0070012">
    <property type="term" value="F:oligopeptidase activity"/>
    <property type="evidence" value="ECO:0007669"/>
    <property type="project" value="TreeGrafter"/>
</dbReference>
<name>A0A2S9V4T5_9ALTE</name>
<feature type="chain" id="PRO_5015437637" evidence="4">
    <location>
        <begin position="24"/>
        <end position="730"/>
    </location>
</feature>
<dbReference type="InterPro" id="IPR002470">
    <property type="entry name" value="Peptidase_S9A"/>
</dbReference>
<sequence length="730" mass="80894">MELIRSLSIAVATALALSGCMTAQQSSTEDTASSVTPAVPATTEDPYLWLEEVEGDRALNWVRSQNQRTLADLQANPVYADLNEQALEVVNSSERIPYGTIRNGYVYNFWQDATNVRGLWRRTTLESYATESPQWETILDFDQLAEREDRNWVYKGANCYTAKAKADYKCLISLSNGGKDAVVIREFDLATKRFVDDGFTLPEAKSGVAWVDYNTLLVATDWGGDGTTLTQSGYPSTVKRWQRGTPLSEATQLFSGNKTDVGVFPYTQERDDGTRLEGVVVAPTFFTRENYIFPAGKDAVRLPLPDKADIVGLFEGQLIFTIKQDWTVEAAGSTTHYSTGSLLAMPFTEAGEMTSETVPEVIFEPNDRQAIEGVSMTRGQLLMTLSDNVVGKVFAITKAGDEWQREQLDLPANGTLSVSFAGKDEATVLINYEGFLTPDSLMSYSPQSGEVTTLKSLPSWFNAEDLVVEQKEAKSKDGTMVPFFVIHKKGIKHDGKTPTLLYGYGGFQISMRPSYSGLRGKLWLERGGAFVLANIRGGGEFGPKWHQAGLKTKRQVVYDDFIAVGEWLIDHKLTSPQHLGIQGGSNGGLLMGVMLTQRPDLWNAVIVQVPLLDMLRFHLLLAGASWVGEYGSPEVPEEREWLEKMSPYHNFDADADYPEPFFVTSTKDDRVHPGHARKMAKLFEAAGKPFLYYENIDGGHSAAANQQETAKRVALEFTYLTEKLMAESAD</sequence>
<dbReference type="PRINTS" id="PR00862">
    <property type="entry name" value="PROLIGOPTASE"/>
</dbReference>
<dbReference type="InterPro" id="IPR001375">
    <property type="entry name" value="Peptidase_S9_cat"/>
</dbReference>
<evidence type="ECO:0000313" key="8">
    <source>
        <dbReference type="Proteomes" id="UP000238949"/>
    </source>
</evidence>
<feature type="domain" description="Peptidase S9A N-terminal" evidence="6">
    <location>
        <begin position="39"/>
        <end position="455"/>
    </location>
</feature>
<evidence type="ECO:0000256" key="3">
    <source>
        <dbReference type="ARBA" id="ARBA00022825"/>
    </source>
</evidence>
<dbReference type="Pfam" id="PF02897">
    <property type="entry name" value="Peptidase_S9_N"/>
    <property type="match status" value="1"/>
</dbReference>
<dbReference type="Proteomes" id="UP000238949">
    <property type="component" value="Unassembled WGS sequence"/>
</dbReference>
<dbReference type="SUPFAM" id="SSF53474">
    <property type="entry name" value="alpha/beta-Hydrolases"/>
    <property type="match status" value="1"/>
</dbReference>